<evidence type="ECO:0000256" key="1">
    <source>
        <dbReference type="SAM" id="SignalP"/>
    </source>
</evidence>
<keyword evidence="3" id="KW-1185">Reference proteome</keyword>
<gene>
    <name evidence="2" type="ORF">ACFSR2_12425</name>
</gene>
<name>A0ABW5J7B1_9BACT</name>
<accession>A0ABW5J7B1</accession>
<dbReference type="SUPFAM" id="SSF110296">
    <property type="entry name" value="Oligoxyloglucan reducing end-specific cellobiohydrolase"/>
    <property type="match status" value="1"/>
</dbReference>
<dbReference type="PANTHER" id="PTHR47199:SF2">
    <property type="entry name" value="PHOTOSYSTEM II STABILITY_ASSEMBLY FACTOR HCF136, CHLOROPLASTIC"/>
    <property type="match status" value="1"/>
</dbReference>
<dbReference type="InterPro" id="IPR015943">
    <property type="entry name" value="WD40/YVTN_repeat-like_dom_sf"/>
</dbReference>
<dbReference type="Proteomes" id="UP001597510">
    <property type="component" value="Unassembled WGS sequence"/>
</dbReference>
<sequence>MIKFIFKKKRFYLLIILSVTSAKAQWVKQNAGTDASFRSISAVSTKVVWAGGTKGTILKTTDGGQQWQVLKVDGAETLDFRDIHGVSTDIAYAMSAGDADKGAAKIYKTNDGGKSWRVIFQTTEKGAFFDSFDFWNEKEGILIGDPIDDKPYILRTLDGENWHRIPKEKLPAIKQGEASFASSGTCVNTRSKKLAWINTQSRVFYTKDKGETWQVTETPFKQGETSGIFGLHFYTDKDGIATGGDYKDDKTVSDNVAITHDGGKTWALATHAKPNGLKESSWVLSDKSLLVVGTSGTGISADMGKTWKAVDNEAFHAISCYKNDCWAIGGKGNLAKWKN</sequence>
<dbReference type="Gene3D" id="2.130.10.10">
    <property type="entry name" value="YVTN repeat-like/Quinoprotein amine dehydrogenase"/>
    <property type="match status" value="1"/>
</dbReference>
<feature type="signal peptide" evidence="1">
    <location>
        <begin position="1"/>
        <end position="24"/>
    </location>
</feature>
<organism evidence="2 3">
    <name type="scientific">Emticicia soli</name>
    <dbReference type="NCBI Taxonomy" id="2027878"/>
    <lineage>
        <taxon>Bacteria</taxon>
        <taxon>Pseudomonadati</taxon>
        <taxon>Bacteroidota</taxon>
        <taxon>Cytophagia</taxon>
        <taxon>Cytophagales</taxon>
        <taxon>Leadbetterellaceae</taxon>
        <taxon>Emticicia</taxon>
    </lineage>
</organism>
<dbReference type="PANTHER" id="PTHR47199">
    <property type="entry name" value="PHOTOSYSTEM II STABILITY/ASSEMBLY FACTOR HCF136, CHLOROPLASTIC"/>
    <property type="match status" value="1"/>
</dbReference>
<proteinExistence type="predicted"/>
<evidence type="ECO:0000313" key="3">
    <source>
        <dbReference type="Proteomes" id="UP001597510"/>
    </source>
</evidence>
<feature type="chain" id="PRO_5047227266" evidence="1">
    <location>
        <begin position="25"/>
        <end position="339"/>
    </location>
</feature>
<reference evidence="3" key="1">
    <citation type="journal article" date="2019" name="Int. J. Syst. Evol. Microbiol.">
        <title>The Global Catalogue of Microorganisms (GCM) 10K type strain sequencing project: providing services to taxonomists for standard genome sequencing and annotation.</title>
        <authorList>
            <consortium name="The Broad Institute Genomics Platform"/>
            <consortium name="The Broad Institute Genome Sequencing Center for Infectious Disease"/>
            <person name="Wu L."/>
            <person name="Ma J."/>
        </authorList>
    </citation>
    <scope>NUCLEOTIDE SEQUENCE [LARGE SCALE GENOMIC DNA]</scope>
    <source>
        <strain evidence="3">KCTC 52344</strain>
    </source>
</reference>
<dbReference type="EMBL" id="JBHULC010000011">
    <property type="protein sequence ID" value="MFD2521693.1"/>
    <property type="molecule type" value="Genomic_DNA"/>
</dbReference>
<keyword evidence="1" id="KW-0732">Signal</keyword>
<evidence type="ECO:0000313" key="2">
    <source>
        <dbReference type="EMBL" id="MFD2521693.1"/>
    </source>
</evidence>
<protein>
    <submittedName>
        <fullName evidence="2">YCF48-related protein</fullName>
    </submittedName>
</protein>
<dbReference type="Gene3D" id="2.120.10.10">
    <property type="match status" value="1"/>
</dbReference>
<comment type="caution">
    <text evidence="2">The sequence shown here is derived from an EMBL/GenBank/DDBJ whole genome shotgun (WGS) entry which is preliminary data.</text>
</comment>
<dbReference type="RefSeq" id="WP_340235972.1">
    <property type="nucleotide sequence ID" value="NZ_JBBEWC010000005.1"/>
</dbReference>